<dbReference type="OrthoDB" id="7173378at2"/>
<feature type="signal peptide" evidence="2">
    <location>
        <begin position="1"/>
        <end position="27"/>
    </location>
</feature>
<dbReference type="EMBL" id="MKIO01000048">
    <property type="protein sequence ID" value="OLP52565.1"/>
    <property type="molecule type" value="Genomic_DNA"/>
</dbReference>
<protein>
    <recommendedName>
        <fullName evidence="5">DUF423 domain-containing protein</fullName>
    </recommendedName>
</protein>
<keyword evidence="2" id="KW-0732">Signal</keyword>
<comment type="caution">
    <text evidence="3">The sequence shown here is derived from an EMBL/GenBank/DDBJ whole genome shotgun (WGS) entry which is preliminary data.</text>
</comment>
<keyword evidence="1" id="KW-1133">Transmembrane helix</keyword>
<evidence type="ECO:0000313" key="4">
    <source>
        <dbReference type="Proteomes" id="UP000186143"/>
    </source>
</evidence>
<feature type="chain" id="PRO_5012683502" description="DUF423 domain-containing protein" evidence="2">
    <location>
        <begin position="28"/>
        <end position="125"/>
    </location>
</feature>
<dbReference type="STRING" id="1672749.BJF92_03090"/>
<evidence type="ECO:0008006" key="5">
    <source>
        <dbReference type="Google" id="ProtNLM"/>
    </source>
</evidence>
<feature type="transmembrane region" description="Helical" evidence="1">
    <location>
        <begin position="96"/>
        <end position="121"/>
    </location>
</feature>
<feature type="transmembrane region" description="Helical" evidence="1">
    <location>
        <begin position="40"/>
        <end position="61"/>
    </location>
</feature>
<evidence type="ECO:0000256" key="1">
    <source>
        <dbReference type="SAM" id="Phobius"/>
    </source>
</evidence>
<evidence type="ECO:0000256" key="2">
    <source>
        <dbReference type="SAM" id="SignalP"/>
    </source>
</evidence>
<dbReference type="Pfam" id="PF04241">
    <property type="entry name" value="DUF423"/>
    <property type="match status" value="1"/>
</dbReference>
<keyword evidence="1" id="KW-0472">Membrane</keyword>
<evidence type="ECO:0000313" key="3">
    <source>
        <dbReference type="EMBL" id="OLP52565.1"/>
    </source>
</evidence>
<feature type="transmembrane region" description="Helical" evidence="1">
    <location>
        <begin position="68"/>
        <end position="84"/>
    </location>
</feature>
<organism evidence="3 4">
    <name type="scientific">Xaviernesmea rhizosphaerae</name>
    <dbReference type="NCBI Taxonomy" id="1672749"/>
    <lineage>
        <taxon>Bacteria</taxon>
        <taxon>Pseudomonadati</taxon>
        <taxon>Pseudomonadota</taxon>
        <taxon>Alphaproteobacteria</taxon>
        <taxon>Hyphomicrobiales</taxon>
        <taxon>Rhizobiaceae</taxon>
        <taxon>Rhizobium/Agrobacterium group</taxon>
        <taxon>Xaviernesmea</taxon>
    </lineage>
</organism>
<dbReference type="InterPro" id="IPR006696">
    <property type="entry name" value="DUF423"/>
</dbReference>
<sequence length="125" mass="12449">MAITDFDSRRTAVFLAGLMGLAGVASAAAAAHGGGQDAHLLQAASALCLAHAPALIALAALWDRLRMAAIASLLMAAGTALFAGDMTMRHVAGHGLFPMAAPTGGFAIMAGWLAVSVGALLPRKG</sequence>
<keyword evidence="1" id="KW-0812">Transmembrane</keyword>
<name>A0A1Q9ACF3_9HYPH</name>
<gene>
    <name evidence="3" type="ORF">BJF92_03090</name>
</gene>
<dbReference type="Proteomes" id="UP000186143">
    <property type="component" value="Unassembled WGS sequence"/>
</dbReference>
<reference evidence="3 4" key="1">
    <citation type="submission" date="2016-09" db="EMBL/GenBank/DDBJ databases">
        <title>Rhizobium sp. nov., a novel species isolated from the rice rhizosphere.</title>
        <authorList>
            <person name="Zhao J."/>
            <person name="Zhang X."/>
        </authorList>
    </citation>
    <scope>NUCLEOTIDE SEQUENCE [LARGE SCALE GENOMIC DNA]</scope>
    <source>
        <strain evidence="3 4">MH17</strain>
    </source>
</reference>
<accession>A0A1Q9ACF3</accession>
<dbReference type="RefSeq" id="WP_075637387.1">
    <property type="nucleotide sequence ID" value="NZ_MKIO01000048.1"/>
</dbReference>
<dbReference type="AlphaFoldDB" id="A0A1Q9ACF3"/>
<proteinExistence type="predicted"/>